<dbReference type="PROSITE" id="PS00622">
    <property type="entry name" value="HTH_LUXR_1"/>
    <property type="match status" value="1"/>
</dbReference>
<dbReference type="GO" id="GO:0005737">
    <property type="term" value="C:cytoplasm"/>
    <property type="evidence" value="ECO:0007669"/>
    <property type="project" value="TreeGrafter"/>
</dbReference>
<dbReference type="SUPFAM" id="SSF52540">
    <property type="entry name" value="P-loop containing nucleoside triphosphate hydrolases"/>
    <property type="match status" value="1"/>
</dbReference>
<dbReference type="InterPro" id="IPR041664">
    <property type="entry name" value="AAA_16"/>
</dbReference>
<dbReference type="PROSITE" id="PS50043">
    <property type="entry name" value="HTH_LUXR_2"/>
    <property type="match status" value="1"/>
</dbReference>
<dbReference type="Pfam" id="PF13191">
    <property type="entry name" value="AAA_16"/>
    <property type="match status" value="1"/>
</dbReference>
<keyword evidence="2" id="KW-0067">ATP-binding</keyword>
<reference evidence="5" key="1">
    <citation type="submission" date="2015-04" db="EMBL/GenBank/DDBJ databases">
        <title>Physiological reanalysis, assessment of diazotrophy, and genome sequences of multiple isolates of Streptomyces thermoautotrophicus.</title>
        <authorList>
            <person name="MacKellar D.C."/>
            <person name="Lieber L."/>
            <person name="Norman J."/>
            <person name="Bolger A."/>
            <person name="Tobin C."/>
            <person name="Murray J.W."/>
            <person name="Chang R."/>
            <person name="Ford T."/>
            <person name="Nguyen P.Q."/>
            <person name="Woodward J."/>
            <person name="Permingeat H."/>
            <person name="Joshi N.S."/>
            <person name="Silver P.A."/>
            <person name="Usadel B."/>
            <person name="Rutherford A.W."/>
            <person name="Friesen M."/>
            <person name="Prell J."/>
        </authorList>
    </citation>
    <scope>NUCLEOTIDE SEQUENCE [LARGE SCALE GENOMIC DNA]</scope>
    <source>
        <strain evidence="5">H1</strain>
    </source>
</reference>
<dbReference type="InterPro" id="IPR011990">
    <property type="entry name" value="TPR-like_helical_dom_sf"/>
</dbReference>
<dbReference type="InterPro" id="IPR027417">
    <property type="entry name" value="P-loop_NTPase"/>
</dbReference>
<dbReference type="STRING" id="1469144.LI90_3492"/>
<dbReference type="EMBL" id="LAXD01000001">
    <property type="protein sequence ID" value="KWX02449.1"/>
    <property type="molecule type" value="Genomic_DNA"/>
</dbReference>
<evidence type="ECO:0000313" key="4">
    <source>
        <dbReference type="EMBL" id="KWX02449.1"/>
    </source>
</evidence>
<dbReference type="InterPro" id="IPR019734">
    <property type="entry name" value="TPR_rpt"/>
</dbReference>
<accession>A0A132MX68</accession>
<dbReference type="InterPro" id="IPR036388">
    <property type="entry name" value="WH-like_DNA-bd_sf"/>
</dbReference>
<evidence type="ECO:0000256" key="2">
    <source>
        <dbReference type="ARBA" id="ARBA00022840"/>
    </source>
</evidence>
<dbReference type="GO" id="GO:0006355">
    <property type="term" value="P:regulation of DNA-templated transcription"/>
    <property type="evidence" value="ECO:0007669"/>
    <property type="project" value="InterPro"/>
</dbReference>
<dbReference type="SMART" id="SM00028">
    <property type="entry name" value="TPR"/>
    <property type="match status" value="2"/>
</dbReference>
<organism evidence="4 5">
    <name type="scientific">Carbonactinospora thermoautotrophica</name>
    <dbReference type="NCBI Taxonomy" id="1469144"/>
    <lineage>
        <taxon>Bacteria</taxon>
        <taxon>Bacillati</taxon>
        <taxon>Actinomycetota</taxon>
        <taxon>Actinomycetes</taxon>
        <taxon>Kitasatosporales</taxon>
        <taxon>Carbonactinosporaceae</taxon>
        <taxon>Carbonactinospora</taxon>
    </lineage>
</organism>
<sequence length="925" mass="99666">MVCLEGTPGIGKTALLRAAVAMARESDFTVVTAQASAIERDFPFAVVRQLFEPVIARASSAERMALLTGSAVHATQALTAEPPAPGIQVSPALLHATFHGLYWLTANLTASSPVLLAVDEVQWADAPSLRWLSYLLRRIESMPLVVLFTLTIGEEAAEAHLVTDLVNAAYRVRLDALAAEDVASLAEDVFGVDTDPDFAAACHAATGGNPFLIRELLYALEHEDVKPTAEAVPTIRELGPQALARSVTARLQRHALPVTALARAVAVLEECDLETAAALAELDPPVAADAARALVEMDVLTARPALAFNYSLVRKAVLYELAHTQRAAMHGRAAALLWRAHAPAERVATHLLRTCPLGEPWAVEPLRVAAAHALSQGAPRSAVSYLRRALREPAPDPVRRELRVQLALAEIHVDLPAVHRHIPDLLEQVENPDQVAFLARTLGRTLYEHDQYREAAEILERGVERIGRGHPAARNLEIGRLAMAFLVPDLAGERPLERLAALWPPEEGSPVDERFLAAILAYRWSWEATCSDQIVELARRAVRAGLSHQVEDPGAVSAAVCALLWADEAELAYRVCDEAAGELRRRGHQLFYAVTCAYRARIAARLGRLADAREDAQIALELFDGLSGNRARGSALVAVAALVEALTGLGELDAAEFTLAGRGLGDVVPEVWHGNYVLHCRGRLRMARGDVRGALADQLECGRRLLRWGVVNPALFPWRSEAALAHAALGEPVAAGRLAAEEVELARRWGRPRALGVALRAQGITRGGAEGARLLAEAAARLAEAGDRYEYARALADLGAALRVLGQRAEARRHLQKAIDLAEVCGAGGLADRARGELRALGARPLSGRACGPRALTAHEYRIAQLAAEGRTNREIAEAFFVTQRTVELHLTNVYRKLGITRRAQLATALAAVQESDSGGSVRSV</sequence>
<dbReference type="AlphaFoldDB" id="A0A132MX68"/>
<dbReference type="CDD" id="cd06170">
    <property type="entry name" value="LuxR_C_like"/>
    <property type="match status" value="1"/>
</dbReference>
<gene>
    <name evidence="4" type="ORF">LI90_3492</name>
</gene>
<feature type="domain" description="HTH luxR-type" evidence="3">
    <location>
        <begin position="849"/>
        <end position="914"/>
    </location>
</feature>
<dbReference type="SUPFAM" id="SSF46894">
    <property type="entry name" value="C-terminal effector domain of the bipartite response regulators"/>
    <property type="match status" value="1"/>
</dbReference>
<dbReference type="Pfam" id="PF00196">
    <property type="entry name" value="GerE"/>
    <property type="match status" value="1"/>
</dbReference>
<evidence type="ECO:0000313" key="5">
    <source>
        <dbReference type="Proteomes" id="UP000070188"/>
    </source>
</evidence>
<dbReference type="SMART" id="SM00421">
    <property type="entry name" value="HTH_LUXR"/>
    <property type="match status" value="1"/>
</dbReference>
<dbReference type="PATRIC" id="fig|1469144.10.peg.3747"/>
<evidence type="ECO:0000259" key="3">
    <source>
        <dbReference type="PROSITE" id="PS50043"/>
    </source>
</evidence>
<dbReference type="GO" id="GO:0003677">
    <property type="term" value="F:DNA binding"/>
    <property type="evidence" value="ECO:0007669"/>
    <property type="project" value="InterPro"/>
</dbReference>
<dbReference type="GO" id="GO:0005524">
    <property type="term" value="F:ATP binding"/>
    <property type="evidence" value="ECO:0007669"/>
    <property type="project" value="UniProtKB-KW"/>
</dbReference>
<evidence type="ECO:0000256" key="1">
    <source>
        <dbReference type="ARBA" id="ARBA00022741"/>
    </source>
</evidence>
<dbReference type="PANTHER" id="PTHR16305:SF35">
    <property type="entry name" value="TRANSCRIPTIONAL ACTIVATOR DOMAIN"/>
    <property type="match status" value="1"/>
</dbReference>
<comment type="caution">
    <text evidence="4">The sequence shown here is derived from an EMBL/GenBank/DDBJ whole genome shotgun (WGS) entry which is preliminary data.</text>
</comment>
<protein>
    <recommendedName>
        <fullName evidence="3">HTH luxR-type domain-containing protein</fullName>
    </recommendedName>
</protein>
<dbReference type="InterPro" id="IPR000792">
    <property type="entry name" value="Tscrpt_reg_LuxR_C"/>
</dbReference>
<dbReference type="SUPFAM" id="SSF48452">
    <property type="entry name" value="TPR-like"/>
    <property type="match status" value="1"/>
</dbReference>
<dbReference type="GO" id="GO:0004016">
    <property type="term" value="F:adenylate cyclase activity"/>
    <property type="evidence" value="ECO:0007669"/>
    <property type="project" value="TreeGrafter"/>
</dbReference>
<dbReference type="InterPro" id="IPR016032">
    <property type="entry name" value="Sig_transdc_resp-reg_C-effctor"/>
</dbReference>
<keyword evidence="1" id="KW-0547">Nucleotide-binding</keyword>
<keyword evidence="5" id="KW-1185">Reference proteome</keyword>
<name>A0A132MX68_9ACTN</name>
<dbReference type="Proteomes" id="UP000070188">
    <property type="component" value="Unassembled WGS sequence"/>
</dbReference>
<dbReference type="PRINTS" id="PR00038">
    <property type="entry name" value="HTHLUXR"/>
</dbReference>
<dbReference type="Gene3D" id="1.10.10.10">
    <property type="entry name" value="Winged helix-like DNA-binding domain superfamily/Winged helix DNA-binding domain"/>
    <property type="match status" value="1"/>
</dbReference>
<dbReference type="PANTHER" id="PTHR16305">
    <property type="entry name" value="TESTICULAR SOLUBLE ADENYLYL CYCLASE"/>
    <property type="match status" value="1"/>
</dbReference>
<proteinExistence type="predicted"/>